<keyword evidence="4" id="KW-1185">Reference proteome</keyword>
<feature type="domain" description="NADP-dependent oxidoreductase" evidence="2">
    <location>
        <begin position="23"/>
        <end position="316"/>
    </location>
</feature>
<dbReference type="InterPro" id="IPR023210">
    <property type="entry name" value="NADP_OxRdtase_dom"/>
</dbReference>
<dbReference type="PANTHER" id="PTHR43364">
    <property type="entry name" value="NADH-SPECIFIC METHYLGLYOXAL REDUCTASE-RELATED"/>
    <property type="match status" value="1"/>
</dbReference>
<evidence type="ECO:0000313" key="3">
    <source>
        <dbReference type="EMBL" id="GGA77018.1"/>
    </source>
</evidence>
<dbReference type="InterPro" id="IPR050523">
    <property type="entry name" value="AKR_Detox_Biosynth"/>
</dbReference>
<proteinExistence type="predicted"/>
<accession>A0A916W8M2</accession>
<organism evidence="3 4">
    <name type="scientific">Edaphobacter acidisoli</name>
    <dbReference type="NCBI Taxonomy" id="2040573"/>
    <lineage>
        <taxon>Bacteria</taxon>
        <taxon>Pseudomonadati</taxon>
        <taxon>Acidobacteriota</taxon>
        <taxon>Terriglobia</taxon>
        <taxon>Terriglobales</taxon>
        <taxon>Acidobacteriaceae</taxon>
        <taxon>Edaphobacter</taxon>
    </lineage>
</organism>
<dbReference type="EMBL" id="BMJB01000003">
    <property type="protein sequence ID" value="GGA77018.1"/>
    <property type="molecule type" value="Genomic_DNA"/>
</dbReference>
<reference evidence="3" key="2">
    <citation type="submission" date="2020-09" db="EMBL/GenBank/DDBJ databases">
        <authorList>
            <person name="Sun Q."/>
            <person name="Zhou Y."/>
        </authorList>
    </citation>
    <scope>NUCLEOTIDE SEQUENCE</scope>
    <source>
        <strain evidence="3">CGMCC 1.15447</strain>
    </source>
</reference>
<dbReference type="GO" id="GO:0005829">
    <property type="term" value="C:cytosol"/>
    <property type="evidence" value="ECO:0007669"/>
    <property type="project" value="TreeGrafter"/>
</dbReference>
<dbReference type="CDD" id="cd19102">
    <property type="entry name" value="AKR_unchar"/>
    <property type="match status" value="1"/>
</dbReference>
<dbReference type="Proteomes" id="UP000648801">
    <property type="component" value="Unassembled WGS sequence"/>
</dbReference>
<dbReference type="InterPro" id="IPR020471">
    <property type="entry name" value="AKR"/>
</dbReference>
<dbReference type="AlphaFoldDB" id="A0A916W8M2"/>
<reference evidence="3" key="1">
    <citation type="journal article" date="2014" name="Int. J. Syst. Evol. Microbiol.">
        <title>Complete genome sequence of Corynebacterium casei LMG S-19264T (=DSM 44701T), isolated from a smear-ripened cheese.</title>
        <authorList>
            <consortium name="US DOE Joint Genome Institute (JGI-PGF)"/>
            <person name="Walter F."/>
            <person name="Albersmeier A."/>
            <person name="Kalinowski J."/>
            <person name="Ruckert C."/>
        </authorList>
    </citation>
    <scope>NUCLEOTIDE SEQUENCE</scope>
    <source>
        <strain evidence="3">CGMCC 1.15447</strain>
    </source>
</reference>
<evidence type="ECO:0000259" key="2">
    <source>
        <dbReference type="Pfam" id="PF00248"/>
    </source>
</evidence>
<evidence type="ECO:0000256" key="1">
    <source>
        <dbReference type="ARBA" id="ARBA00023002"/>
    </source>
</evidence>
<dbReference type="Gene3D" id="3.20.20.100">
    <property type="entry name" value="NADP-dependent oxidoreductase domain"/>
    <property type="match status" value="1"/>
</dbReference>
<dbReference type="PRINTS" id="PR00069">
    <property type="entry name" value="ALDKETRDTASE"/>
</dbReference>
<evidence type="ECO:0000313" key="4">
    <source>
        <dbReference type="Proteomes" id="UP000648801"/>
    </source>
</evidence>
<dbReference type="InterPro" id="IPR018170">
    <property type="entry name" value="Aldo/ket_reductase_CS"/>
</dbReference>
<protein>
    <submittedName>
        <fullName evidence="3">Oxidoreductase</fullName>
    </submittedName>
</protein>
<dbReference type="SUPFAM" id="SSF51430">
    <property type="entry name" value="NAD(P)-linked oxidoreductase"/>
    <property type="match status" value="1"/>
</dbReference>
<dbReference type="PROSITE" id="PS00062">
    <property type="entry name" value="ALDOKETO_REDUCTASE_2"/>
    <property type="match status" value="1"/>
</dbReference>
<sequence>MRTFYKGSMETKQLGNSDMRLTRIGLGTWAIGGGDTPFSWGAQDDSDSIAAIHRALDLGVNWIDTAPVYGLGHSEEIVGRALKGTSHKPYVFTKCAMVWNEKREIANDMTQIRREIDESLRRLQVDAIDLYQIHWPKPDEQIEEAWGVLADLKRAGKVRWIGVSNFNVAQMERAMKIAPITSLQPPYSMINRTVEAEILPFCRKQGIGVINYSPMHSGLLTGAMTKERVAGFPQDDFRRRAKNYQEPHLSRNLGIAEFLKGIAARHGVPVGVIAIAWTLHNPAVTAAIVGGRSAKQVEGVAPALEFKISDAEYTEILDYLDGHPAHD</sequence>
<dbReference type="Pfam" id="PF00248">
    <property type="entry name" value="Aldo_ket_red"/>
    <property type="match status" value="1"/>
</dbReference>
<comment type="caution">
    <text evidence="3">The sequence shown here is derived from an EMBL/GenBank/DDBJ whole genome shotgun (WGS) entry which is preliminary data.</text>
</comment>
<keyword evidence="1" id="KW-0560">Oxidoreductase</keyword>
<name>A0A916W8M2_9BACT</name>
<gene>
    <name evidence="3" type="ORF">GCM10011507_30400</name>
</gene>
<dbReference type="InterPro" id="IPR036812">
    <property type="entry name" value="NAD(P)_OxRdtase_dom_sf"/>
</dbReference>
<dbReference type="GO" id="GO:0016491">
    <property type="term" value="F:oxidoreductase activity"/>
    <property type="evidence" value="ECO:0007669"/>
    <property type="project" value="UniProtKB-KW"/>
</dbReference>
<dbReference type="PANTHER" id="PTHR43364:SF4">
    <property type="entry name" value="NAD(P)-LINKED OXIDOREDUCTASE SUPERFAMILY PROTEIN"/>
    <property type="match status" value="1"/>
</dbReference>